<dbReference type="EMBL" id="CACRUI010000028">
    <property type="protein sequence ID" value="VYU18224.1"/>
    <property type="molecule type" value="Genomic_DNA"/>
</dbReference>
<organism evidence="1">
    <name type="scientific">Streptococcus lutetiensis</name>
    <dbReference type="NCBI Taxonomy" id="150055"/>
    <lineage>
        <taxon>Bacteria</taxon>
        <taxon>Bacillati</taxon>
        <taxon>Bacillota</taxon>
        <taxon>Bacilli</taxon>
        <taxon>Lactobacillales</taxon>
        <taxon>Streptococcaceae</taxon>
        <taxon>Streptococcus</taxon>
    </lineage>
</organism>
<protein>
    <submittedName>
        <fullName evidence="1">Homocysteine methyltransferase</fullName>
    </submittedName>
</protein>
<dbReference type="AlphaFoldDB" id="A0A6N3CRN8"/>
<dbReference type="GO" id="GO:0032259">
    <property type="term" value="P:methylation"/>
    <property type="evidence" value="ECO:0007669"/>
    <property type="project" value="UniProtKB-KW"/>
</dbReference>
<reference evidence="1" key="1">
    <citation type="submission" date="2019-11" db="EMBL/GenBank/DDBJ databases">
        <authorList>
            <person name="Feng L."/>
        </authorList>
    </citation>
    <scope>NUCLEOTIDE SEQUENCE</scope>
    <source>
        <strain evidence="1">SLutetiensisLFYP71</strain>
    </source>
</reference>
<dbReference type="SUPFAM" id="SSF82282">
    <property type="entry name" value="Homocysteine S-methyltransferase"/>
    <property type="match status" value="1"/>
</dbReference>
<accession>A0A6N3CRN8</accession>
<dbReference type="InterPro" id="IPR036589">
    <property type="entry name" value="HCY_dom_sf"/>
</dbReference>
<proteinExistence type="predicted"/>
<keyword evidence="1" id="KW-0808">Transferase</keyword>
<sequence length="35" mass="3772">MGKLNELLESADYLILDGALGTELENRGHDVSGKL</sequence>
<name>A0A6N3CRN8_9STRE</name>
<evidence type="ECO:0000313" key="1">
    <source>
        <dbReference type="EMBL" id="VYU18224.1"/>
    </source>
</evidence>
<dbReference type="Gene3D" id="3.20.20.330">
    <property type="entry name" value="Homocysteine-binding-like domain"/>
    <property type="match status" value="1"/>
</dbReference>
<gene>
    <name evidence="1" type="ORF">SLLFYP71_01679</name>
</gene>
<dbReference type="GO" id="GO:0008168">
    <property type="term" value="F:methyltransferase activity"/>
    <property type="evidence" value="ECO:0007669"/>
    <property type="project" value="UniProtKB-KW"/>
</dbReference>
<keyword evidence="1" id="KW-0489">Methyltransferase</keyword>